<name>A0A0R0DVL3_9GAMM</name>
<evidence type="ECO:0000256" key="2">
    <source>
        <dbReference type="ARBA" id="ARBA00004382"/>
    </source>
</evidence>
<dbReference type="PANTHER" id="PTHR21320:SF3">
    <property type="entry name" value="CYTOCHROME C OXIDASE ASSEMBLY PROTEIN COX11, MITOCHONDRIAL-RELATED"/>
    <property type="match status" value="1"/>
</dbReference>
<dbReference type="Gene3D" id="2.60.370.10">
    <property type="entry name" value="Ctag/Cox11"/>
    <property type="match status" value="1"/>
</dbReference>
<dbReference type="NCBIfam" id="NF003465">
    <property type="entry name" value="PRK05089.1"/>
    <property type="match status" value="1"/>
</dbReference>
<gene>
    <name evidence="10" type="ORF">AOT14_00640</name>
</gene>
<dbReference type="PANTHER" id="PTHR21320">
    <property type="entry name" value="CYTOCHROME C OXIDASE ASSEMBLY PROTEIN COX11-RELATED"/>
    <property type="match status" value="1"/>
</dbReference>
<evidence type="ECO:0000256" key="4">
    <source>
        <dbReference type="ARBA" id="ARBA00015384"/>
    </source>
</evidence>
<dbReference type="InterPro" id="IPR007533">
    <property type="entry name" value="Cyt_c_oxidase_assmbl_CtaG"/>
</dbReference>
<evidence type="ECO:0000256" key="6">
    <source>
        <dbReference type="ARBA" id="ARBA00022968"/>
    </source>
</evidence>
<dbReference type="GO" id="GO:0005886">
    <property type="term" value="C:plasma membrane"/>
    <property type="evidence" value="ECO:0007669"/>
    <property type="project" value="UniProtKB-SubCell"/>
</dbReference>
<proteinExistence type="inferred from homology"/>
<dbReference type="AlphaFoldDB" id="A0A0R0DVL3"/>
<comment type="function">
    <text evidence="1">Exerts its effect at some terminal stage of cytochrome c oxidase synthesis, probably by being involved in the insertion of the copper B into subunit I.</text>
</comment>
<dbReference type="GO" id="GO:0005507">
    <property type="term" value="F:copper ion binding"/>
    <property type="evidence" value="ECO:0007669"/>
    <property type="project" value="InterPro"/>
</dbReference>
<keyword evidence="6" id="KW-0735">Signal-anchor</keyword>
<evidence type="ECO:0000256" key="9">
    <source>
        <dbReference type="ARBA" id="ARBA00023136"/>
    </source>
</evidence>
<dbReference type="PATRIC" id="fig|128780.6.peg.61"/>
<comment type="subcellular location">
    <subcellularLocation>
        <location evidence="2">Cell inner membrane</location>
        <topology evidence="2">Single-pass type II membrane protein</topology>
        <orientation evidence="2">Periplasmic side</orientation>
    </subcellularLocation>
</comment>
<evidence type="ECO:0000313" key="10">
    <source>
        <dbReference type="EMBL" id="ALJ26526.1"/>
    </source>
</evidence>
<protein>
    <recommendedName>
        <fullName evidence="4">Cytochrome c oxidase assembly protein CtaG</fullName>
    </recommendedName>
</protein>
<evidence type="ECO:0000256" key="3">
    <source>
        <dbReference type="ARBA" id="ARBA00009620"/>
    </source>
</evidence>
<sequence length="195" mass="20854">MTTPAPRPERNAGIVRLLGVALGVFVLTFSLVPLYRIACEKVFGVRLERGASQAAASGAATVKRLVRVEFDGGVNSKLPWAFHPEKLTMDVVPGELNEALYFARNDSDHALVGSAVPSVAPARASGYFNKTECFCFTAQTLQAGEQREMPVRFIVDPDLPADVRTITLSYTFFKNDALTAQLAPASAGGSSHAAP</sequence>
<dbReference type="KEGG" id="sacz:AOT14_00640"/>
<evidence type="ECO:0000256" key="5">
    <source>
        <dbReference type="ARBA" id="ARBA00022692"/>
    </source>
</evidence>
<dbReference type="OrthoDB" id="9804841at2"/>
<dbReference type="InterPro" id="IPR023471">
    <property type="entry name" value="CtaG/Cox11_dom_sf"/>
</dbReference>
<keyword evidence="11" id="KW-1185">Reference proteome</keyword>
<evidence type="ECO:0000313" key="11">
    <source>
        <dbReference type="Proteomes" id="UP000061010"/>
    </source>
</evidence>
<keyword evidence="9" id="KW-0472">Membrane</keyword>
<keyword evidence="8" id="KW-0186">Copper</keyword>
<accession>A0A0R0DVL3</accession>
<keyword evidence="5" id="KW-0812">Transmembrane</keyword>
<dbReference type="EMBL" id="CP012900">
    <property type="protein sequence ID" value="ALJ26526.1"/>
    <property type="molecule type" value="Genomic_DNA"/>
</dbReference>
<dbReference type="SUPFAM" id="SSF110111">
    <property type="entry name" value="Ctag/Cox11"/>
    <property type="match status" value="1"/>
</dbReference>
<dbReference type="RefSeq" id="WP_054661376.1">
    <property type="nucleotide sequence ID" value="NZ_CP043570.1"/>
</dbReference>
<dbReference type="Proteomes" id="UP000061010">
    <property type="component" value="Chromosome"/>
</dbReference>
<reference evidence="10 11" key="1">
    <citation type="journal article" date="2015" name="Genome Announc.">
        <title>Complete Genome Sequencing of Stenotrophomonas acidaminiphila ZAC14D2_NAIMI4_2, a Multidrug-Resistant Strain Isolated from Sediments of a Polluted River in Mexico, Uncovers New Antibiotic Resistance Genes and a Novel Class-II Lasso Peptide Biosynthesis Gene Cluster.</title>
        <authorList>
            <person name="Vinuesa P."/>
            <person name="Ochoa-Sanchez L.E."/>
        </authorList>
    </citation>
    <scope>NUCLEOTIDE SEQUENCE [LARGE SCALE GENOMIC DNA]</scope>
    <source>
        <strain evidence="10 11">ZAC14D2_NAIMI4_2</strain>
    </source>
</reference>
<evidence type="ECO:0000256" key="1">
    <source>
        <dbReference type="ARBA" id="ARBA00004007"/>
    </source>
</evidence>
<dbReference type="Pfam" id="PF04442">
    <property type="entry name" value="CtaG_Cox11"/>
    <property type="match status" value="1"/>
</dbReference>
<dbReference type="PIRSF" id="PIRSF005413">
    <property type="entry name" value="COX11"/>
    <property type="match status" value="1"/>
</dbReference>
<evidence type="ECO:0000256" key="7">
    <source>
        <dbReference type="ARBA" id="ARBA00022989"/>
    </source>
</evidence>
<evidence type="ECO:0000256" key="8">
    <source>
        <dbReference type="ARBA" id="ARBA00023008"/>
    </source>
</evidence>
<organism evidence="10 11">
    <name type="scientific">Stenotrophomonas acidaminiphila</name>
    <dbReference type="NCBI Taxonomy" id="128780"/>
    <lineage>
        <taxon>Bacteria</taxon>
        <taxon>Pseudomonadati</taxon>
        <taxon>Pseudomonadota</taxon>
        <taxon>Gammaproteobacteria</taxon>
        <taxon>Lysobacterales</taxon>
        <taxon>Lysobacteraceae</taxon>
        <taxon>Stenotrophomonas</taxon>
    </lineage>
</organism>
<keyword evidence="7" id="KW-1133">Transmembrane helix</keyword>
<comment type="similarity">
    <text evidence="3">Belongs to the COX11/CtaG family.</text>
</comment>